<dbReference type="Proteomes" id="UP001271792">
    <property type="component" value="Unassembled WGS sequence"/>
</dbReference>
<comment type="caution">
    <text evidence="1">The sequence shown here is derived from an EMBL/GenBank/DDBJ whole genome shotgun (WGS) entry which is preliminary data.</text>
</comment>
<evidence type="ECO:0000313" key="1">
    <source>
        <dbReference type="EMBL" id="MDX8051067.1"/>
    </source>
</evidence>
<dbReference type="EMBL" id="JAXAVV010000007">
    <property type="protein sequence ID" value="MDX8051067.1"/>
    <property type="molecule type" value="Genomic_DNA"/>
</dbReference>
<gene>
    <name evidence="1" type="ORF">SK571_16900</name>
</gene>
<dbReference type="RefSeq" id="WP_319985037.1">
    <property type="nucleotide sequence ID" value="NZ_JAXAVV010000007.1"/>
</dbReference>
<reference evidence="1 2" key="1">
    <citation type="submission" date="2023-11" db="EMBL/GenBank/DDBJ databases">
        <title>Lentzea sokolovensis, sp. nov., Lentzea kristufkii, sp. nov., and Lentzea miocenensis, sp. nov., rare actinobacteria from Sokolov Coal Basin, Miocene lacustrine sediment, Czech Republic.</title>
        <authorList>
            <person name="Lara A."/>
            <person name="Kotroba L."/>
            <person name="Nouioui I."/>
            <person name="Neumann-Schaal M."/>
            <person name="Mast Y."/>
            <person name="Chronakova A."/>
        </authorList>
    </citation>
    <scope>NUCLEOTIDE SEQUENCE [LARGE SCALE GENOMIC DNA]</scope>
    <source>
        <strain evidence="1 2">BCCO 10_0798</strain>
    </source>
</reference>
<name>A0ABU4TRZ7_9PSEU</name>
<protein>
    <submittedName>
        <fullName evidence="1">Uncharacterized protein</fullName>
    </submittedName>
</protein>
<proteinExistence type="predicted"/>
<sequence length="113" mass="11875">MDSAELIERLRREGGFRLLPLLGNTGQVAGVHLARFLPGGHLDVIQAWDERWAVWARLPDSVDPAAPFAGPGGAVVRSGPLARVAAPLLPLQSGISCGEFTSAPATTGWVPGR</sequence>
<accession>A0ABU4TRZ7</accession>
<evidence type="ECO:0000313" key="2">
    <source>
        <dbReference type="Proteomes" id="UP001271792"/>
    </source>
</evidence>
<organism evidence="1 2">
    <name type="scientific">Lentzea kristufekii</name>
    <dbReference type="NCBI Taxonomy" id="3095430"/>
    <lineage>
        <taxon>Bacteria</taxon>
        <taxon>Bacillati</taxon>
        <taxon>Actinomycetota</taxon>
        <taxon>Actinomycetes</taxon>
        <taxon>Pseudonocardiales</taxon>
        <taxon>Pseudonocardiaceae</taxon>
        <taxon>Lentzea</taxon>
    </lineage>
</organism>
<keyword evidence="2" id="KW-1185">Reference proteome</keyword>